<dbReference type="Proteomes" id="UP000236333">
    <property type="component" value="Unassembled WGS sequence"/>
</dbReference>
<dbReference type="EMBL" id="PGGS01000123">
    <property type="protein sequence ID" value="PNH08587.1"/>
    <property type="molecule type" value="Genomic_DNA"/>
</dbReference>
<feature type="non-terminal residue" evidence="2">
    <location>
        <position position="1"/>
    </location>
</feature>
<gene>
    <name evidence="2" type="ORF">TSOC_004846</name>
</gene>
<sequence>SGGGGGSDIDGGRGVGGTVNGAGAHTGGGGGGSSGVDGGRGVGGTADGAGASTGGGGGGGGSGADGGRGVGGTADGAGARTGGGGGVGDRLPWGVEHQSGTENAGRGPFSLHSVHFDGCFKLNQIKRKSRCKHPDSTSVVGNVQYTRNYTQLSRRRYTIRNDLVEALEASGSGSADIGRNTDCSNFTADKVLAQESVKNLITAAGVVVCRHGMLFRLLSFFHGERHLYSTAAAQSFFCVGTAVQLWWYDIACRWSKSFQKWLQCQDGADVALKEKGKDMVCLIPPWHSHAHSYDCQKAFGHLGQAGAGRGTGEVAEIFNSQVGPHGKTLRYMSPVHRESVLEDVGRRYCRQVELGLPARVQRMQFRAKAALEAAGQRVAAMEAGLGPDKVAEAQELYLAQQQQRQQHQPAKRPRGQDEAAVTEQQSWKPVYARCRLALQKLERVDTVDAPADAVPFSVLVEGGDALTVRQRPGLVRALRSQLVALEDAHSTDPDPPASWAWTSDQFKGALAELVDGEIKKLCTELEGHVLDYHSLEQVIQHLRGRKKEQDYAKKEKRRTNEHINKLWAKLESWCKVDAGQEEDEKSRNDAILSVGALAKAKKQQFPWGLGGGVGGALVGMPRMVATLLRSYNQVARAEEELCLLSAEVERACLGYTNRVAILNARLDACTEVERTPRLLLSLHLKHHTAMLSEFTVLKAGGTPADPSYLGNIDADK</sequence>
<dbReference type="AlphaFoldDB" id="A0A2J8A7T3"/>
<feature type="region of interest" description="Disordered" evidence="1">
    <location>
        <begin position="400"/>
        <end position="423"/>
    </location>
</feature>
<name>A0A2J8A7T3_9CHLO</name>
<protein>
    <submittedName>
        <fullName evidence="2">Uncharacterized protein</fullName>
    </submittedName>
</protein>
<dbReference type="PANTHER" id="PTHR33104:SF2">
    <property type="entry name" value="CXC3 LIKE CYSTEINE CLUSTER DOMAIN-CONTAINING PROTEIN"/>
    <property type="match status" value="1"/>
</dbReference>
<proteinExistence type="predicted"/>
<keyword evidence="3" id="KW-1185">Reference proteome</keyword>
<dbReference type="Pfam" id="PF18758">
    <property type="entry name" value="KDZ"/>
    <property type="match status" value="1"/>
</dbReference>
<reference evidence="2 3" key="1">
    <citation type="journal article" date="2017" name="Mol. Biol. Evol.">
        <title>The 4-celled Tetrabaena socialis nuclear genome reveals the essential components for genetic control of cell number at the origin of multicellularity in the volvocine lineage.</title>
        <authorList>
            <person name="Featherston J."/>
            <person name="Arakaki Y."/>
            <person name="Hanschen E.R."/>
            <person name="Ferris P.J."/>
            <person name="Michod R.E."/>
            <person name="Olson B.J.S.C."/>
            <person name="Nozaki H."/>
            <person name="Durand P.M."/>
        </authorList>
    </citation>
    <scope>NUCLEOTIDE SEQUENCE [LARGE SCALE GENOMIC DNA]</scope>
    <source>
        <strain evidence="2 3">NIES-571</strain>
    </source>
</reference>
<organism evidence="2 3">
    <name type="scientific">Tetrabaena socialis</name>
    <dbReference type="NCBI Taxonomy" id="47790"/>
    <lineage>
        <taxon>Eukaryota</taxon>
        <taxon>Viridiplantae</taxon>
        <taxon>Chlorophyta</taxon>
        <taxon>core chlorophytes</taxon>
        <taxon>Chlorophyceae</taxon>
        <taxon>CS clade</taxon>
        <taxon>Chlamydomonadales</taxon>
        <taxon>Tetrabaenaceae</taxon>
        <taxon>Tetrabaena</taxon>
    </lineage>
</organism>
<dbReference type="PANTHER" id="PTHR33104">
    <property type="entry name" value="SI:DKEY-29D5.2"/>
    <property type="match status" value="1"/>
</dbReference>
<dbReference type="OrthoDB" id="544344at2759"/>
<dbReference type="InterPro" id="IPR040521">
    <property type="entry name" value="KDZ"/>
</dbReference>
<feature type="compositionally biased region" description="Gly residues" evidence="1">
    <location>
        <begin position="1"/>
        <end position="88"/>
    </location>
</feature>
<feature type="region of interest" description="Disordered" evidence="1">
    <location>
        <begin position="1"/>
        <end position="106"/>
    </location>
</feature>
<comment type="caution">
    <text evidence="2">The sequence shown here is derived from an EMBL/GenBank/DDBJ whole genome shotgun (WGS) entry which is preliminary data.</text>
</comment>
<evidence type="ECO:0000313" key="2">
    <source>
        <dbReference type="EMBL" id="PNH08587.1"/>
    </source>
</evidence>
<evidence type="ECO:0000313" key="3">
    <source>
        <dbReference type="Proteomes" id="UP000236333"/>
    </source>
</evidence>
<evidence type="ECO:0000256" key="1">
    <source>
        <dbReference type="SAM" id="MobiDB-lite"/>
    </source>
</evidence>
<accession>A0A2J8A7T3</accession>